<dbReference type="Pfam" id="PF02302">
    <property type="entry name" value="PTS_IIB"/>
    <property type="match status" value="1"/>
</dbReference>
<reference evidence="3 4" key="2">
    <citation type="submission" date="2020-06" db="EMBL/GenBank/DDBJ databases">
        <title>Complete Genome Sequence of Clostridium muelleri sp. nov. P21T, an Acid-Alcohol Producing Acetogen Isolated from Old Hay.</title>
        <authorList>
            <person name="Duncan K.E."/>
            <person name="Tanner R.S."/>
        </authorList>
    </citation>
    <scope>NUCLEOTIDE SEQUENCE [LARGE SCALE GENOMIC DNA]</scope>
    <source>
        <strain evidence="3 4">P21</strain>
    </source>
</reference>
<dbReference type="EMBL" id="JABBNI010000025">
    <property type="protein sequence ID" value="NMM63817.1"/>
    <property type="molecule type" value="Genomic_DNA"/>
</dbReference>
<dbReference type="Gene3D" id="3.40.50.2300">
    <property type="match status" value="1"/>
</dbReference>
<proteinExistence type="predicted"/>
<reference evidence="3 4" key="1">
    <citation type="submission" date="2020-04" db="EMBL/GenBank/DDBJ databases">
        <authorList>
            <person name="Doyle D.A."/>
        </authorList>
    </citation>
    <scope>NUCLEOTIDE SEQUENCE [LARGE SCALE GENOMIC DNA]</scope>
    <source>
        <strain evidence="3 4">P21</strain>
    </source>
</reference>
<dbReference type="AlphaFoldDB" id="A0A7Y0EI40"/>
<name>A0A7Y0EI40_9CLOT</name>
<dbReference type="RefSeq" id="WP_169298398.1">
    <property type="nucleotide sequence ID" value="NZ_JABBNI010000025.1"/>
</dbReference>
<dbReference type="InterPro" id="IPR036095">
    <property type="entry name" value="PTS_EIIB-like_sf"/>
</dbReference>
<dbReference type="InterPro" id="IPR003501">
    <property type="entry name" value="PTS_EIIB_2/3"/>
</dbReference>
<keyword evidence="4" id="KW-1185">Reference proteome</keyword>
<evidence type="ECO:0000313" key="3">
    <source>
        <dbReference type="EMBL" id="NMM63817.1"/>
    </source>
</evidence>
<dbReference type="Proteomes" id="UP000537131">
    <property type="component" value="Unassembled WGS sequence"/>
</dbReference>
<evidence type="ECO:0000313" key="4">
    <source>
        <dbReference type="Proteomes" id="UP000537131"/>
    </source>
</evidence>
<sequence>MIDIVVVCSLGLGSSFIIECNAKKYFQNKNIKYNIMRCDVTTAEFYEADVYICSEDINFTVDKKQINKIELLDLMDEDELKTKLDGFLKSRGF</sequence>
<gene>
    <name evidence="3" type="ORF">HBE96_14260</name>
</gene>
<dbReference type="GO" id="GO:0008982">
    <property type="term" value="F:protein-N(PI)-phosphohistidine-sugar phosphotransferase activity"/>
    <property type="evidence" value="ECO:0007669"/>
    <property type="project" value="InterPro"/>
</dbReference>
<dbReference type="SUPFAM" id="SSF52794">
    <property type="entry name" value="PTS system IIB component-like"/>
    <property type="match status" value="1"/>
</dbReference>
<organism evidence="3 4">
    <name type="scientific">Clostridium muellerianum</name>
    <dbReference type="NCBI Taxonomy" id="2716538"/>
    <lineage>
        <taxon>Bacteria</taxon>
        <taxon>Bacillati</taxon>
        <taxon>Bacillota</taxon>
        <taxon>Clostridia</taxon>
        <taxon>Eubacteriales</taxon>
        <taxon>Clostridiaceae</taxon>
        <taxon>Clostridium</taxon>
    </lineage>
</organism>
<comment type="caution">
    <text evidence="3">The sequence shown here is derived from an EMBL/GenBank/DDBJ whole genome shotgun (WGS) entry which is preliminary data.</text>
</comment>
<evidence type="ECO:0000259" key="2">
    <source>
        <dbReference type="Pfam" id="PF02302"/>
    </source>
</evidence>
<protein>
    <submittedName>
        <fullName evidence="3">MtlR transcriptional regulator</fullName>
    </submittedName>
</protein>
<accession>A0A7Y0EI40</accession>
<feature type="domain" description="Phosphotransferase system EIIB component type 2/3" evidence="2">
    <location>
        <begin position="4"/>
        <end position="84"/>
    </location>
</feature>
<dbReference type="GO" id="GO:0009401">
    <property type="term" value="P:phosphoenolpyruvate-dependent sugar phosphotransferase system"/>
    <property type="evidence" value="ECO:0007669"/>
    <property type="project" value="InterPro"/>
</dbReference>
<evidence type="ECO:0000256" key="1">
    <source>
        <dbReference type="ARBA" id="ARBA00022679"/>
    </source>
</evidence>
<keyword evidence="1" id="KW-0808">Transferase</keyword>